<evidence type="ECO:0000313" key="3">
    <source>
        <dbReference type="Proteomes" id="UP000324748"/>
    </source>
</evidence>
<dbReference type="CDD" id="cd00303">
    <property type="entry name" value="retropepsin_like"/>
    <property type="match status" value="1"/>
</dbReference>
<accession>A0A5B0PMT5</accession>
<dbReference type="InterPro" id="IPR021109">
    <property type="entry name" value="Peptidase_aspartic_dom_sf"/>
</dbReference>
<dbReference type="AlphaFoldDB" id="A0A5B0PMT5"/>
<gene>
    <name evidence="2" type="ORF">PGT21_036663</name>
</gene>
<dbReference type="Proteomes" id="UP000324748">
    <property type="component" value="Unassembled WGS sequence"/>
</dbReference>
<evidence type="ECO:0000313" key="2">
    <source>
        <dbReference type="EMBL" id="KAA1102193.1"/>
    </source>
</evidence>
<dbReference type="SUPFAM" id="SSF50630">
    <property type="entry name" value="Acid proteases"/>
    <property type="match status" value="1"/>
</dbReference>
<sequence>MADNEGEAAMVKIKPQNKALAFNGSNVERFLSQYQLAARLDGASEKDMAQQLGFFIAKDELLDVVETLEGYEPPDWPKLKASMIAYWGNVDTAKFTSRDLESLVEEWKSKGGISSVVDYQEFRKTWEPIQSYLLAKAHIDSVEEIRKWYYQSFSTGVQERIRDQLIRDKTMITTLDKRFKLPTFEVLKNAVEEVMKGQTALTFEDSRSTFPVPSTLFKDSNDVMKKMEADRRPKEVSDASKPPATIDEISKMLQSFEQRLKKELSTPQASQTTPSGSRPPMVCYYCHNEGHGIGRCQKLQEDKENKLVEQQGNNFFLPNGALIPFDRTRPIRHVVASYQPPRPSTSFVSTKFKASCSTLQPWYPPAVSSQSFSGAYESDPARKRHEEPKPYKAPSVPPSQTRRPIRKPSTVSPRPEKDEMEVEPELFERGPAEPSHTEVPSNDPVSPLPPSNDPVLPLSPSNDPVSPLPPSKPASSQPKVRFERGVTKEHPNAVDGVLKKISDLRVPDISVSELMAIAPSIAEGMKKWVSRRRVEVGPDELKVSSGTLVEGFEVREQVYDPKLYSCPLGYLPCLIGDEDSSASPLVDSGSQLNLISDALANKFNISPRVNFSSAVYGIGNQACELVGVAEDVPIRVGRNIVGTCHFWITRLDGPLILGRPFLIDFDATLLFSAQVGERILLPDASGRKIEVSLCPVDSGQWQREFPGQGRKAVLTNKGKTREDPDSERHFL</sequence>
<proteinExistence type="predicted"/>
<comment type="caution">
    <text evidence="2">The sequence shown here is derived from an EMBL/GenBank/DDBJ whole genome shotgun (WGS) entry which is preliminary data.</text>
</comment>
<keyword evidence="3" id="KW-1185">Reference proteome</keyword>
<dbReference type="OrthoDB" id="2501290at2759"/>
<feature type="compositionally biased region" description="Basic and acidic residues" evidence="1">
    <location>
        <begin position="379"/>
        <end position="390"/>
    </location>
</feature>
<evidence type="ECO:0008006" key="4">
    <source>
        <dbReference type="Google" id="ProtNLM"/>
    </source>
</evidence>
<feature type="region of interest" description="Disordered" evidence="1">
    <location>
        <begin position="367"/>
        <end position="488"/>
    </location>
</feature>
<evidence type="ECO:0000256" key="1">
    <source>
        <dbReference type="SAM" id="MobiDB-lite"/>
    </source>
</evidence>
<organism evidence="2 3">
    <name type="scientific">Puccinia graminis f. sp. tritici</name>
    <dbReference type="NCBI Taxonomy" id="56615"/>
    <lineage>
        <taxon>Eukaryota</taxon>
        <taxon>Fungi</taxon>
        <taxon>Dikarya</taxon>
        <taxon>Basidiomycota</taxon>
        <taxon>Pucciniomycotina</taxon>
        <taxon>Pucciniomycetes</taxon>
        <taxon>Pucciniales</taxon>
        <taxon>Pucciniaceae</taxon>
        <taxon>Puccinia</taxon>
    </lineage>
</organism>
<protein>
    <recommendedName>
        <fullName evidence="4">Peptidase A2 domain-containing protein</fullName>
    </recommendedName>
</protein>
<dbReference type="EMBL" id="VSWC01000053">
    <property type="protein sequence ID" value="KAA1102193.1"/>
    <property type="molecule type" value="Genomic_DNA"/>
</dbReference>
<dbReference type="Gene3D" id="2.40.70.10">
    <property type="entry name" value="Acid Proteases"/>
    <property type="match status" value="1"/>
</dbReference>
<reference evidence="2 3" key="1">
    <citation type="submission" date="2019-05" db="EMBL/GenBank/DDBJ databases">
        <title>Emergence of the Ug99 lineage of the wheat stem rust pathogen through somatic hybridization.</title>
        <authorList>
            <person name="Li F."/>
            <person name="Upadhyaya N.M."/>
            <person name="Sperschneider J."/>
            <person name="Matny O."/>
            <person name="Nguyen-Phuc H."/>
            <person name="Mago R."/>
            <person name="Raley C."/>
            <person name="Miller M.E."/>
            <person name="Silverstein K.A.T."/>
            <person name="Henningsen E."/>
            <person name="Hirsch C.D."/>
            <person name="Visser B."/>
            <person name="Pretorius Z.A."/>
            <person name="Steffenson B.J."/>
            <person name="Schwessinger B."/>
            <person name="Dodds P.N."/>
            <person name="Figueroa M."/>
        </authorList>
    </citation>
    <scope>NUCLEOTIDE SEQUENCE [LARGE SCALE GENOMIC DNA]</scope>
    <source>
        <strain evidence="2">21-0</strain>
    </source>
</reference>
<name>A0A5B0PMT5_PUCGR</name>